<organism evidence="2 3">
    <name type="scientific">Candidatus Sungbacteria bacterium RIFCSPLOWO2_01_FULL_60_25</name>
    <dbReference type="NCBI Taxonomy" id="1802281"/>
    <lineage>
        <taxon>Bacteria</taxon>
        <taxon>Candidatus Sungiibacteriota</taxon>
    </lineage>
</organism>
<sequence>MHILHLHQDIRTKFAEMITDRDVLTVMFIALIFVFAIGYTVFSATTISTNISTDGTLSVSGASTVAGLTASGALYASSTLQATGDGIFYDQLSAGASTNSPTTTFNVTGSGYFTGGLGIGFATTGAGQLHVTGASVFESDATFNGRVVGTNSGVSSFAGTLGVASTTPTTTVGVVGSGYFTGGIGVGFATTGAGQIHNTGLTVHESRLGANGTTSPYQSFGVSGSGAFADSGTSTISAESTANTSGGCIELKSSGSAVDTRWIRIYVGSTGATTTATGAVIQANARGLLIVEEGRCQ</sequence>
<proteinExistence type="predicted"/>
<dbReference type="Proteomes" id="UP000178977">
    <property type="component" value="Unassembled WGS sequence"/>
</dbReference>
<feature type="transmembrane region" description="Helical" evidence="1">
    <location>
        <begin position="23"/>
        <end position="42"/>
    </location>
</feature>
<protein>
    <submittedName>
        <fullName evidence="2">Uncharacterized protein</fullName>
    </submittedName>
</protein>
<keyword evidence="1" id="KW-1133">Transmembrane helix</keyword>
<accession>A0A1G2LB95</accession>
<dbReference type="AlphaFoldDB" id="A0A1G2LB95"/>
<dbReference type="EMBL" id="MHQT01000034">
    <property type="protein sequence ID" value="OHA08897.1"/>
    <property type="molecule type" value="Genomic_DNA"/>
</dbReference>
<dbReference type="STRING" id="1802281.A3A44_02280"/>
<keyword evidence="1" id="KW-0472">Membrane</keyword>
<evidence type="ECO:0000256" key="1">
    <source>
        <dbReference type="SAM" id="Phobius"/>
    </source>
</evidence>
<keyword evidence="1" id="KW-0812">Transmembrane</keyword>
<comment type="caution">
    <text evidence="2">The sequence shown here is derived from an EMBL/GenBank/DDBJ whole genome shotgun (WGS) entry which is preliminary data.</text>
</comment>
<evidence type="ECO:0000313" key="2">
    <source>
        <dbReference type="EMBL" id="OHA08897.1"/>
    </source>
</evidence>
<reference evidence="2 3" key="1">
    <citation type="journal article" date="2016" name="Nat. Commun.">
        <title>Thousands of microbial genomes shed light on interconnected biogeochemical processes in an aquifer system.</title>
        <authorList>
            <person name="Anantharaman K."/>
            <person name="Brown C.T."/>
            <person name="Hug L.A."/>
            <person name="Sharon I."/>
            <person name="Castelle C.J."/>
            <person name="Probst A.J."/>
            <person name="Thomas B.C."/>
            <person name="Singh A."/>
            <person name="Wilkins M.J."/>
            <person name="Karaoz U."/>
            <person name="Brodie E.L."/>
            <person name="Williams K.H."/>
            <person name="Hubbard S.S."/>
            <person name="Banfield J.F."/>
        </authorList>
    </citation>
    <scope>NUCLEOTIDE SEQUENCE [LARGE SCALE GENOMIC DNA]</scope>
</reference>
<evidence type="ECO:0000313" key="3">
    <source>
        <dbReference type="Proteomes" id="UP000178977"/>
    </source>
</evidence>
<gene>
    <name evidence="2" type="ORF">A3A44_02280</name>
</gene>
<name>A0A1G2LB95_9BACT</name>